<dbReference type="Pfam" id="PF00380">
    <property type="entry name" value="Ribosomal_S9"/>
    <property type="match status" value="1"/>
</dbReference>
<dbReference type="STRING" id="1522189.A0A316VV53"/>
<sequence>MSNSARALQAFRQAGVARPCALGRSAAYARRAASTASSSTATRGASEDGQIKHIPASLARAGPREATLPPARLKPVSPSHFTGRPQYIDAVLNLEDLIRQSKRALQQTFLVEPHSTPPPSSGTRWLTRTDLSNALTRPLKASEYRNLTDLLTTLGRWSQLLQSHFASGQHGHEHQYLADKVGKTLQKFVRKDQAAAVAETLDRPEVTRASSHVDELGRAYARGRRKDASARVWIIPVKTEAETETAGASGSAQSAASPKPALDPLSIQINNRPLSHMFTNPIHRESVIYPLRLASALGAFNVFAISRGGGSSGQAGAVAHGIANCLLEWYKEQARLTGDATKVKELAKLLHKDGIVHRDPRVVERKKTGLAKARKAYTWVKR</sequence>
<feature type="compositionally biased region" description="Low complexity" evidence="4">
    <location>
        <begin position="246"/>
        <end position="257"/>
    </location>
</feature>
<dbReference type="GO" id="GO:0003735">
    <property type="term" value="F:structural constituent of ribosome"/>
    <property type="evidence" value="ECO:0007669"/>
    <property type="project" value="InterPro"/>
</dbReference>
<dbReference type="RefSeq" id="XP_025368482.1">
    <property type="nucleotide sequence ID" value="XM_025516265.1"/>
</dbReference>
<dbReference type="InterPro" id="IPR000754">
    <property type="entry name" value="Ribosomal_uS9"/>
</dbReference>
<keyword evidence="6" id="KW-1185">Reference proteome</keyword>
<dbReference type="Gene3D" id="3.30.230.10">
    <property type="match status" value="1"/>
</dbReference>
<comment type="similarity">
    <text evidence="1">Belongs to the universal ribosomal protein uS9 family.</text>
</comment>
<evidence type="ECO:0000313" key="6">
    <source>
        <dbReference type="Proteomes" id="UP000245783"/>
    </source>
</evidence>
<dbReference type="PANTHER" id="PTHR21569">
    <property type="entry name" value="RIBOSOMAL PROTEIN S9"/>
    <property type="match status" value="1"/>
</dbReference>
<dbReference type="GeneID" id="37038135"/>
<feature type="region of interest" description="Disordered" evidence="4">
    <location>
        <begin position="60"/>
        <end position="80"/>
    </location>
</feature>
<reference evidence="5 6" key="1">
    <citation type="journal article" date="2018" name="Mol. Biol. Evol.">
        <title>Broad Genomic Sampling Reveals a Smut Pathogenic Ancestry of the Fungal Clade Ustilaginomycotina.</title>
        <authorList>
            <person name="Kijpornyongpan T."/>
            <person name="Mondo S.J."/>
            <person name="Barry K."/>
            <person name="Sandor L."/>
            <person name="Lee J."/>
            <person name="Lipzen A."/>
            <person name="Pangilinan J."/>
            <person name="LaButti K."/>
            <person name="Hainaut M."/>
            <person name="Henrissat B."/>
            <person name="Grigoriev I.V."/>
            <person name="Spatafora J.W."/>
            <person name="Aime M.C."/>
        </authorList>
    </citation>
    <scope>NUCLEOTIDE SEQUENCE [LARGE SCALE GENOMIC DNA]</scope>
    <source>
        <strain evidence="5 6">MCA 4658</strain>
    </source>
</reference>
<organism evidence="5 6">
    <name type="scientific">Ceraceosorus guamensis</name>
    <dbReference type="NCBI Taxonomy" id="1522189"/>
    <lineage>
        <taxon>Eukaryota</taxon>
        <taxon>Fungi</taxon>
        <taxon>Dikarya</taxon>
        <taxon>Basidiomycota</taxon>
        <taxon>Ustilaginomycotina</taxon>
        <taxon>Exobasidiomycetes</taxon>
        <taxon>Ceraceosorales</taxon>
        <taxon>Ceraceosoraceae</taxon>
        <taxon>Ceraceosorus</taxon>
    </lineage>
</organism>
<evidence type="ECO:0000256" key="1">
    <source>
        <dbReference type="ARBA" id="ARBA00005251"/>
    </source>
</evidence>
<dbReference type="GO" id="GO:0006412">
    <property type="term" value="P:translation"/>
    <property type="evidence" value="ECO:0007669"/>
    <property type="project" value="InterPro"/>
</dbReference>
<evidence type="ECO:0000313" key="5">
    <source>
        <dbReference type="EMBL" id="PWN41322.1"/>
    </source>
</evidence>
<feature type="region of interest" description="Disordered" evidence="4">
    <location>
        <begin position="244"/>
        <end position="264"/>
    </location>
</feature>
<gene>
    <name evidence="5" type="ORF">IE81DRAFT_348474</name>
</gene>
<dbReference type="InParanoid" id="A0A316VV53"/>
<dbReference type="GO" id="GO:0005763">
    <property type="term" value="C:mitochondrial small ribosomal subunit"/>
    <property type="evidence" value="ECO:0007669"/>
    <property type="project" value="TreeGrafter"/>
</dbReference>
<dbReference type="EMBL" id="KZ819395">
    <property type="protein sequence ID" value="PWN41322.1"/>
    <property type="molecule type" value="Genomic_DNA"/>
</dbReference>
<dbReference type="OrthoDB" id="10254627at2759"/>
<dbReference type="InterPro" id="IPR020568">
    <property type="entry name" value="Ribosomal_Su5_D2-typ_SF"/>
</dbReference>
<accession>A0A316VV53</accession>
<evidence type="ECO:0000256" key="3">
    <source>
        <dbReference type="ARBA" id="ARBA00023274"/>
    </source>
</evidence>
<dbReference type="GO" id="GO:0003723">
    <property type="term" value="F:RNA binding"/>
    <property type="evidence" value="ECO:0007669"/>
    <property type="project" value="TreeGrafter"/>
</dbReference>
<dbReference type="AlphaFoldDB" id="A0A316VV53"/>
<dbReference type="Proteomes" id="UP000245783">
    <property type="component" value="Unassembled WGS sequence"/>
</dbReference>
<dbReference type="SUPFAM" id="SSF54211">
    <property type="entry name" value="Ribosomal protein S5 domain 2-like"/>
    <property type="match status" value="1"/>
</dbReference>
<dbReference type="InterPro" id="IPR014721">
    <property type="entry name" value="Ribsml_uS5_D2-typ_fold_subgr"/>
</dbReference>
<name>A0A316VV53_9BASI</name>
<keyword evidence="3" id="KW-0687">Ribonucleoprotein</keyword>
<evidence type="ECO:0000256" key="2">
    <source>
        <dbReference type="ARBA" id="ARBA00022980"/>
    </source>
</evidence>
<dbReference type="FunCoup" id="A0A316VV53">
    <property type="interactions" value="157"/>
</dbReference>
<proteinExistence type="inferred from homology"/>
<keyword evidence="2 5" id="KW-0689">Ribosomal protein</keyword>
<protein>
    <submittedName>
        <fullName evidence="5">Ribosomal protein S5 domain 2-like protein</fullName>
    </submittedName>
</protein>
<dbReference type="PANTHER" id="PTHR21569:SF1">
    <property type="entry name" value="SMALL RIBOSOMAL SUBUNIT PROTEIN US9M"/>
    <property type="match status" value="1"/>
</dbReference>
<evidence type="ECO:0000256" key="4">
    <source>
        <dbReference type="SAM" id="MobiDB-lite"/>
    </source>
</evidence>